<accession>A0A927BBJ8</accession>
<sequence>MFRSIICLLMLAVICSSCDELSCDGLRPPIAFSSPPNGKAENLQQILGSQLTLTSERDTQHVWVHFDPHTQLNLLAAAETGDTLLLARVVRHHRLFYFIESASDSSYAVHAVRIRKRFVQGLNTNWQQMIYLDNATKRGHYGDLIQSRDLERGSQLLRFDLKSLHPFFRTVLDSLPRYSITHPEVVSPVQQPSRHVTISETSASTGPLSMYPNPATDQVTLSFATTGRWTAQLFSPDGQLVQTQQVQTSSVVLPLTQLPPGNYLVKLTADGKGYITTKHLLVQR</sequence>
<dbReference type="EMBL" id="JACXAD010000004">
    <property type="protein sequence ID" value="MBD2767149.1"/>
    <property type="molecule type" value="Genomic_DNA"/>
</dbReference>
<reference evidence="2" key="1">
    <citation type="submission" date="2020-09" db="EMBL/GenBank/DDBJ databases">
        <authorList>
            <person name="Kim M.K."/>
        </authorList>
    </citation>
    <scope>NUCLEOTIDE SEQUENCE</scope>
    <source>
        <strain evidence="2">BT664</strain>
    </source>
</reference>
<evidence type="ECO:0000313" key="2">
    <source>
        <dbReference type="EMBL" id="MBD2767149.1"/>
    </source>
</evidence>
<comment type="caution">
    <text evidence="2">The sequence shown here is derived from an EMBL/GenBank/DDBJ whole genome shotgun (WGS) entry which is preliminary data.</text>
</comment>
<evidence type="ECO:0000313" key="3">
    <source>
        <dbReference type="Proteomes" id="UP000612233"/>
    </source>
</evidence>
<evidence type="ECO:0000259" key="1">
    <source>
        <dbReference type="Pfam" id="PF18962"/>
    </source>
</evidence>
<feature type="domain" description="Secretion system C-terminal sorting" evidence="1">
    <location>
        <begin position="210"/>
        <end position="277"/>
    </location>
</feature>
<dbReference type="AlphaFoldDB" id="A0A927BBJ8"/>
<gene>
    <name evidence="2" type="ORF">IC235_04465</name>
</gene>
<dbReference type="Proteomes" id="UP000612233">
    <property type="component" value="Unassembled WGS sequence"/>
</dbReference>
<protein>
    <submittedName>
        <fullName evidence="2">T9SS type A sorting domain-containing protein</fullName>
    </submittedName>
</protein>
<name>A0A927BBJ8_9BACT</name>
<organism evidence="2 3">
    <name type="scientific">Hymenobacter montanus</name>
    <dbReference type="NCBI Taxonomy" id="2771359"/>
    <lineage>
        <taxon>Bacteria</taxon>
        <taxon>Pseudomonadati</taxon>
        <taxon>Bacteroidota</taxon>
        <taxon>Cytophagia</taxon>
        <taxon>Cytophagales</taxon>
        <taxon>Hymenobacteraceae</taxon>
        <taxon>Hymenobacter</taxon>
    </lineage>
</organism>
<dbReference type="RefSeq" id="WP_191003984.1">
    <property type="nucleotide sequence ID" value="NZ_JACXAD010000004.1"/>
</dbReference>
<dbReference type="InterPro" id="IPR026444">
    <property type="entry name" value="Secre_tail"/>
</dbReference>
<dbReference type="Pfam" id="PF18962">
    <property type="entry name" value="Por_Secre_tail"/>
    <property type="match status" value="1"/>
</dbReference>
<proteinExistence type="predicted"/>
<keyword evidence="3" id="KW-1185">Reference proteome</keyword>
<dbReference type="NCBIfam" id="TIGR04183">
    <property type="entry name" value="Por_Secre_tail"/>
    <property type="match status" value="1"/>
</dbReference>